<evidence type="ECO:0000313" key="3">
    <source>
        <dbReference type="Proteomes" id="UP000635885"/>
    </source>
</evidence>
<comment type="caution">
    <text evidence="2">The sequence shown here is derived from an EMBL/GenBank/DDBJ whole genome shotgun (WGS) entry which is preliminary data.</text>
</comment>
<dbReference type="SUPFAM" id="SSF75011">
    <property type="entry name" value="3-carboxy-cis,cis-mucoante lactonizing enzyme"/>
    <property type="match status" value="1"/>
</dbReference>
<proteinExistence type="predicted"/>
<dbReference type="RefSeq" id="WP_188444055.1">
    <property type="nucleotide sequence ID" value="NZ_BMFD01000015.1"/>
</dbReference>
<sequence length="428" mass="47730">MKTTVQPITKLPLLVIALLIITGMPACQDQTTSTYTYRTQYPVYLQMSNFRTSQAVIESGKELENPGKIYIYNDFLLINEPQKGIHILDNSNPSNPISINFINIPGNVDLAVNSDMLYADNYLDLLVFDISNPRNIQQVKRVEDVFESMYTDRSTGTFMTLKDTVLTMDSDVNSDWGMGWGNIFWNRGGMFAMSSDASRGGGESYGQGGSMARFTLMSAHLYAVDEHSLRVFNVENEENPAFIKGIHLGWGIETIFPFQNKLFIGSNTGMHIYDASNPSEPTQMSVYQHVTACDPVVVNETYAFVTLRTGVNCRFGVDELQILNIEDPYSPKLLKSYPMENPHGLGLAGDYLYVAEGKHGLKSFNVADVMNIDKNQLEYLRSLKSVDIIPGPKSLIVIGPDGVCQFDYSTPNKLVQLSCINVKNPIIV</sequence>
<keyword evidence="1" id="KW-0732">Signal</keyword>
<dbReference type="InterPro" id="IPR013211">
    <property type="entry name" value="LVIVD"/>
</dbReference>
<protein>
    <recommendedName>
        <fullName evidence="4">LVIVD repeat-containing protein</fullName>
    </recommendedName>
</protein>
<gene>
    <name evidence="2" type="ORF">GCM10010993_31390</name>
</gene>
<evidence type="ECO:0000256" key="1">
    <source>
        <dbReference type="SAM" id="SignalP"/>
    </source>
</evidence>
<dbReference type="Proteomes" id="UP000635885">
    <property type="component" value="Unassembled WGS sequence"/>
</dbReference>
<evidence type="ECO:0000313" key="2">
    <source>
        <dbReference type="EMBL" id="GGC50601.1"/>
    </source>
</evidence>
<accession>A0ABQ1N7V7</accession>
<reference evidence="3" key="1">
    <citation type="journal article" date="2019" name="Int. J. Syst. Evol. Microbiol.">
        <title>The Global Catalogue of Microorganisms (GCM) 10K type strain sequencing project: providing services to taxonomists for standard genome sequencing and annotation.</title>
        <authorList>
            <consortium name="The Broad Institute Genomics Platform"/>
            <consortium name="The Broad Institute Genome Sequencing Center for Infectious Disease"/>
            <person name="Wu L."/>
            <person name="Ma J."/>
        </authorList>
    </citation>
    <scope>NUCLEOTIDE SEQUENCE [LARGE SCALE GENOMIC DNA]</scope>
    <source>
        <strain evidence="3">CGMCC 1.12479</strain>
    </source>
</reference>
<organism evidence="2 3">
    <name type="scientific">Belliella aquatica</name>
    <dbReference type="NCBI Taxonomy" id="1323734"/>
    <lineage>
        <taxon>Bacteria</taxon>
        <taxon>Pseudomonadati</taxon>
        <taxon>Bacteroidota</taxon>
        <taxon>Cytophagia</taxon>
        <taxon>Cytophagales</taxon>
        <taxon>Cyclobacteriaceae</taxon>
        <taxon>Belliella</taxon>
    </lineage>
</organism>
<dbReference type="EMBL" id="BMFD01000015">
    <property type="protein sequence ID" value="GGC50601.1"/>
    <property type="molecule type" value="Genomic_DNA"/>
</dbReference>
<name>A0ABQ1N7V7_9BACT</name>
<feature type="chain" id="PRO_5046262430" description="LVIVD repeat-containing protein" evidence="1">
    <location>
        <begin position="29"/>
        <end position="428"/>
    </location>
</feature>
<evidence type="ECO:0008006" key="4">
    <source>
        <dbReference type="Google" id="ProtNLM"/>
    </source>
</evidence>
<keyword evidence="3" id="KW-1185">Reference proteome</keyword>
<dbReference type="Pfam" id="PF08309">
    <property type="entry name" value="LVIVD"/>
    <property type="match status" value="4"/>
</dbReference>
<feature type="signal peptide" evidence="1">
    <location>
        <begin position="1"/>
        <end position="28"/>
    </location>
</feature>